<feature type="domain" description="SGNH hydrolase-type esterase" evidence="1">
    <location>
        <begin position="29"/>
        <end position="188"/>
    </location>
</feature>
<dbReference type="PANTHER" id="PTHR30383:SF24">
    <property type="entry name" value="THIOESTERASE 1_PROTEASE 1_LYSOPHOSPHOLIPASE L1"/>
    <property type="match status" value="1"/>
</dbReference>
<dbReference type="InterPro" id="IPR036514">
    <property type="entry name" value="SGNH_hydro_sf"/>
</dbReference>
<accession>A0ABU9MT50</accession>
<reference evidence="2 3" key="1">
    <citation type="submission" date="2024-03" db="EMBL/GenBank/DDBJ databases">
        <title>Pseudoalteromonas qingdaonensis sp. nov., isolated from the intestines of marine benthic organisms.</title>
        <authorList>
            <person name="Lin X."/>
            <person name="Fang S."/>
            <person name="Hu X."/>
        </authorList>
    </citation>
    <scope>NUCLEOTIDE SEQUENCE [LARGE SCALE GENOMIC DNA]</scope>
    <source>
        <strain evidence="2 3">YIC-827</strain>
    </source>
</reference>
<dbReference type="Pfam" id="PF13472">
    <property type="entry name" value="Lipase_GDSL_2"/>
    <property type="match status" value="1"/>
</dbReference>
<dbReference type="CDD" id="cd01822">
    <property type="entry name" value="Lysophospholipase_L1_like"/>
    <property type="match status" value="1"/>
</dbReference>
<dbReference type="Gene3D" id="3.40.50.1110">
    <property type="entry name" value="SGNH hydrolase"/>
    <property type="match status" value="1"/>
</dbReference>
<evidence type="ECO:0000313" key="3">
    <source>
        <dbReference type="Proteomes" id="UP001447008"/>
    </source>
</evidence>
<organism evidence="2 3">
    <name type="scientific">Pseudoalteromonas qingdaonensis</name>
    <dbReference type="NCBI Taxonomy" id="3131913"/>
    <lineage>
        <taxon>Bacteria</taxon>
        <taxon>Pseudomonadati</taxon>
        <taxon>Pseudomonadota</taxon>
        <taxon>Gammaproteobacteria</taxon>
        <taxon>Alteromonadales</taxon>
        <taxon>Pseudoalteromonadaceae</taxon>
        <taxon>Pseudoalteromonas</taxon>
    </lineage>
</organism>
<dbReference type="InterPro" id="IPR051532">
    <property type="entry name" value="Ester_Hydrolysis_Enzymes"/>
</dbReference>
<evidence type="ECO:0000313" key="2">
    <source>
        <dbReference type="EMBL" id="MEM0514360.1"/>
    </source>
</evidence>
<comment type="caution">
    <text evidence="2">The sequence shown here is derived from an EMBL/GenBank/DDBJ whole genome shotgun (WGS) entry which is preliminary data.</text>
</comment>
<keyword evidence="3" id="KW-1185">Reference proteome</keyword>
<protein>
    <submittedName>
        <fullName evidence="2">Arylesterase</fullName>
    </submittedName>
</protein>
<sequence length="216" mass="23580">MNALILRILLVLLVVTKPFIAWADNQILILGDSLSAAYGLKQHQGWVQLLQDTYEEQKKPIKLINASISGETTGGALRRLEGILASHQPSHVLIELGGNDGLRGFPIPKMQQNLTALIKQSQAAGADVAVMAIRIPPNYGPRYTQMFEASFATVAEQHGAHLLPFFVEQVATDGSLMQNDNIHPNAEAQPLLRDIMAEHIDTWLAASQLSSTNADK</sequence>
<dbReference type="RefSeq" id="WP_342676043.1">
    <property type="nucleotide sequence ID" value="NZ_JBCGCU010000002.1"/>
</dbReference>
<dbReference type="PANTHER" id="PTHR30383">
    <property type="entry name" value="THIOESTERASE 1/PROTEASE 1/LYSOPHOSPHOLIPASE L1"/>
    <property type="match status" value="1"/>
</dbReference>
<evidence type="ECO:0000259" key="1">
    <source>
        <dbReference type="Pfam" id="PF13472"/>
    </source>
</evidence>
<gene>
    <name evidence="2" type="ORF">WCN91_02730</name>
</gene>
<dbReference type="SUPFAM" id="SSF52266">
    <property type="entry name" value="SGNH hydrolase"/>
    <property type="match status" value="1"/>
</dbReference>
<dbReference type="EMBL" id="JBCGCU010000002">
    <property type="protein sequence ID" value="MEM0514360.1"/>
    <property type="molecule type" value="Genomic_DNA"/>
</dbReference>
<proteinExistence type="predicted"/>
<name>A0ABU9MT50_9GAMM</name>
<dbReference type="Proteomes" id="UP001447008">
    <property type="component" value="Unassembled WGS sequence"/>
</dbReference>
<dbReference type="InterPro" id="IPR013830">
    <property type="entry name" value="SGNH_hydro"/>
</dbReference>